<dbReference type="Proteomes" id="UP001165960">
    <property type="component" value="Unassembled WGS sequence"/>
</dbReference>
<dbReference type="EMBL" id="QTSX02005017">
    <property type="protein sequence ID" value="KAJ9062233.1"/>
    <property type="molecule type" value="Genomic_DNA"/>
</dbReference>
<reference evidence="1" key="1">
    <citation type="submission" date="2022-04" db="EMBL/GenBank/DDBJ databases">
        <title>Genome of the entomopathogenic fungus Entomophthora muscae.</title>
        <authorList>
            <person name="Elya C."/>
            <person name="Lovett B.R."/>
            <person name="Lee E."/>
            <person name="Macias A.M."/>
            <person name="Hajek A.E."/>
            <person name="De Bivort B.L."/>
            <person name="Kasson M.T."/>
            <person name="De Fine Licht H.H."/>
            <person name="Stajich J.E."/>
        </authorList>
    </citation>
    <scope>NUCLEOTIDE SEQUENCE</scope>
    <source>
        <strain evidence="1">Berkeley</strain>
    </source>
</reference>
<evidence type="ECO:0000313" key="1">
    <source>
        <dbReference type="EMBL" id="KAJ9062233.1"/>
    </source>
</evidence>
<name>A0ACC2SIW6_9FUNG</name>
<keyword evidence="2" id="KW-1185">Reference proteome</keyword>
<proteinExistence type="predicted"/>
<protein>
    <submittedName>
        <fullName evidence="1">Uncharacterized protein</fullName>
    </submittedName>
</protein>
<evidence type="ECO:0000313" key="2">
    <source>
        <dbReference type="Proteomes" id="UP001165960"/>
    </source>
</evidence>
<gene>
    <name evidence="1" type="ORF">DSO57_1012902</name>
</gene>
<organism evidence="1 2">
    <name type="scientific">Entomophthora muscae</name>
    <dbReference type="NCBI Taxonomy" id="34485"/>
    <lineage>
        <taxon>Eukaryota</taxon>
        <taxon>Fungi</taxon>
        <taxon>Fungi incertae sedis</taxon>
        <taxon>Zoopagomycota</taxon>
        <taxon>Entomophthoromycotina</taxon>
        <taxon>Entomophthoromycetes</taxon>
        <taxon>Entomophthorales</taxon>
        <taxon>Entomophthoraceae</taxon>
        <taxon>Entomophthora</taxon>
    </lineage>
</organism>
<comment type="caution">
    <text evidence="1">The sequence shown here is derived from an EMBL/GenBank/DDBJ whole genome shotgun (WGS) entry which is preliminary data.</text>
</comment>
<sequence length="104" mass="11666">MATIQHELDTGLAIRSRQHRGNVPADTVEEYKEYVPRQTQTVATIKHVICSSDQHHARRGKRISVEDISDHDLTSKEEEEEDKENNGAEKGSPQSIWISSATVG</sequence>
<accession>A0ACC2SIW6</accession>